<keyword evidence="1" id="KW-0812">Transmembrane</keyword>
<name>A0A832XGJ3_9ARCH</name>
<proteinExistence type="predicted"/>
<dbReference type="Proteomes" id="UP000646946">
    <property type="component" value="Unassembled WGS sequence"/>
</dbReference>
<organism evidence="2 3">
    <name type="scientific">Candidatus Naiadarchaeum limnaeum</name>
    <dbReference type="NCBI Taxonomy" id="2756139"/>
    <lineage>
        <taxon>Archaea</taxon>
        <taxon>Candidatus Undinarchaeota</taxon>
        <taxon>Candidatus Undinarchaeia</taxon>
        <taxon>Candidatus Naiadarchaeales</taxon>
        <taxon>Candidatus Naiadarchaeaceae</taxon>
        <taxon>Candidatus Naiadarchaeum</taxon>
    </lineage>
</organism>
<keyword evidence="1" id="KW-0472">Membrane</keyword>
<dbReference type="EMBL" id="DVAB01000017">
    <property type="protein sequence ID" value="HIK00249.1"/>
    <property type="molecule type" value="Genomic_DNA"/>
</dbReference>
<feature type="transmembrane region" description="Helical" evidence="1">
    <location>
        <begin position="224"/>
        <end position="242"/>
    </location>
</feature>
<comment type="caution">
    <text evidence="2">The sequence shown here is derived from an EMBL/GenBank/DDBJ whole genome shotgun (WGS) entry which is preliminary data.</text>
</comment>
<evidence type="ECO:0000313" key="3">
    <source>
        <dbReference type="Proteomes" id="UP000646946"/>
    </source>
</evidence>
<feature type="transmembrane region" description="Helical" evidence="1">
    <location>
        <begin position="198"/>
        <end position="218"/>
    </location>
</feature>
<sequence>MAKIPDLPPALKKKLQELNAPNAKKLYKLYLDGNFEGILALIYSSAKDSRNEKIVRITETFHKYFERISELSAEAEEESLSGINSVLDDIKNLNISREIKPSFDRTLLAIKGLTQKSKWQIWKKPHYRKELKNALEEIFKQAGKSPYAAEIVNGIKPVVFAEIDSPAFAEIIPIILLLIASIATGMPLFLLVAAKWKVVAGVAFAIISLILGVIGMISATLGEALQSLGFIIFGILALFYYGRSAYQGWEK</sequence>
<evidence type="ECO:0000256" key="1">
    <source>
        <dbReference type="SAM" id="Phobius"/>
    </source>
</evidence>
<accession>A0A832XGJ3</accession>
<keyword evidence="1" id="KW-1133">Transmembrane helix</keyword>
<gene>
    <name evidence="2" type="ORF">H1016_01785</name>
</gene>
<feature type="transmembrane region" description="Helical" evidence="1">
    <location>
        <begin position="171"/>
        <end position="191"/>
    </location>
</feature>
<dbReference type="AlphaFoldDB" id="A0A832XGJ3"/>
<keyword evidence="3" id="KW-1185">Reference proteome</keyword>
<protein>
    <submittedName>
        <fullName evidence="2">Uncharacterized protein</fullName>
    </submittedName>
</protein>
<evidence type="ECO:0000313" key="2">
    <source>
        <dbReference type="EMBL" id="HIK00249.1"/>
    </source>
</evidence>
<reference evidence="2 3" key="1">
    <citation type="journal article" name="Nat. Commun.">
        <title>Undinarchaeota illuminate DPANN phylogeny and the impact of gene transfer on archaeal evolution.</title>
        <authorList>
            <person name="Dombrowski N."/>
            <person name="Williams T.A."/>
            <person name="Sun J."/>
            <person name="Woodcroft B.J."/>
            <person name="Lee J.H."/>
            <person name="Minh B.Q."/>
            <person name="Rinke C."/>
            <person name="Spang A."/>
        </authorList>
    </citation>
    <scope>NUCLEOTIDE SEQUENCE [LARGE SCALE GENOMIC DNA]</scope>
    <source>
        <strain evidence="2">MAG_bin1129</strain>
    </source>
</reference>